<feature type="region of interest" description="Disordered" evidence="1">
    <location>
        <begin position="1"/>
        <end position="24"/>
    </location>
</feature>
<dbReference type="STRING" id="103372.F4WK57"/>
<gene>
    <name evidence="2" type="ORF">G5I_06100</name>
</gene>
<sequence length="139" mass="15805">MDWMRRQDVKEEPQEAPNTLTPEDDDEYCFEEDISIDEGMTAYDVRTRLRGSIPSKADLCLRVGVDEGMHFQVIIIAGTVRGPRYGPTPSQLWGRRLSIVIVQPIDAARPELSPPFEELPNAFILFSVIGNWHELFISS</sequence>
<dbReference type="InParanoid" id="F4WK57"/>
<protein>
    <submittedName>
        <fullName evidence="2">Uncharacterized protein</fullName>
    </submittedName>
</protein>
<dbReference type="OrthoDB" id="6235964at2759"/>
<evidence type="ECO:0000256" key="1">
    <source>
        <dbReference type="SAM" id="MobiDB-lite"/>
    </source>
</evidence>
<name>F4WK57_ACREC</name>
<dbReference type="Proteomes" id="UP000007755">
    <property type="component" value="Unassembled WGS sequence"/>
</dbReference>
<feature type="compositionally biased region" description="Basic and acidic residues" evidence="1">
    <location>
        <begin position="1"/>
        <end position="13"/>
    </location>
</feature>
<evidence type="ECO:0000313" key="3">
    <source>
        <dbReference type="Proteomes" id="UP000007755"/>
    </source>
</evidence>
<organism evidence="3">
    <name type="scientific">Acromyrmex echinatior</name>
    <name type="common">Panamanian leafcutter ant</name>
    <name type="synonym">Acromyrmex octospinosus echinatior</name>
    <dbReference type="NCBI Taxonomy" id="103372"/>
    <lineage>
        <taxon>Eukaryota</taxon>
        <taxon>Metazoa</taxon>
        <taxon>Ecdysozoa</taxon>
        <taxon>Arthropoda</taxon>
        <taxon>Hexapoda</taxon>
        <taxon>Insecta</taxon>
        <taxon>Pterygota</taxon>
        <taxon>Neoptera</taxon>
        <taxon>Endopterygota</taxon>
        <taxon>Hymenoptera</taxon>
        <taxon>Apocrita</taxon>
        <taxon>Aculeata</taxon>
        <taxon>Formicoidea</taxon>
        <taxon>Formicidae</taxon>
        <taxon>Myrmicinae</taxon>
        <taxon>Acromyrmex</taxon>
    </lineage>
</organism>
<dbReference type="AlphaFoldDB" id="F4WK57"/>
<evidence type="ECO:0000313" key="2">
    <source>
        <dbReference type="EMBL" id="EGI65429.1"/>
    </source>
</evidence>
<dbReference type="EMBL" id="GL888193">
    <property type="protein sequence ID" value="EGI65429.1"/>
    <property type="molecule type" value="Genomic_DNA"/>
</dbReference>
<accession>F4WK57</accession>
<reference evidence="2" key="1">
    <citation type="submission" date="2011-02" db="EMBL/GenBank/DDBJ databases">
        <title>The genome of the leaf-cutting ant Acromyrmex echinatior suggests key adaptations to social evolution and fungus farming.</title>
        <authorList>
            <person name="Nygaard S."/>
            <person name="Zhang G."/>
        </authorList>
    </citation>
    <scope>NUCLEOTIDE SEQUENCE</scope>
</reference>
<keyword evidence="3" id="KW-1185">Reference proteome</keyword>
<proteinExistence type="predicted"/>